<dbReference type="Proteomes" id="UP001370348">
    <property type="component" value="Chromosome"/>
</dbReference>
<protein>
    <recommendedName>
        <fullName evidence="3">HTH cro/C1-type domain-containing protein</fullName>
    </recommendedName>
</protein>
<organism evidence="1 2">
    <name type="scientific">Pendulispora albinea</name>
    <dbReference type="NCBI Taxonomy" id="2741071"/>
    <lineage>
        <taxon>Bacteria</taxon>
        <taxon>Pseudomonadati</taxon>
        <taxon>Myxococcota</taxon>
        <taxon>Myxococcia</taxon>
        <taxon>Myxococcales</taxon>
        <taxon>Sorangiineae</taxon>
        <taxon>Pendulisporaceae</taxon>
        <taxon>Pendulispora</taxon>
    </lineage>
</organism>
<accession>A0ABZ2LWT5</accession>
<reference evidence="1 2" key="1">
    <citation type="submission" date="2021-12" db="EMBL/GenBank/DDBJ databases">
        <title>Discovery of the Pendulisporaceae a myxobacterial family with distinct sporulation behavior and unique specialized metabolism.</title>
        <authorList>
            <person name="Garcia R."/>
            <person name="Popoff A."/>
            <person name="Bader C.D."/>
            <person name="Loehr J."/>
            <person name="Walesch S."/>
            <person name="Walt C."/>
            <person name="Boldt J."/>
            <person name="Bunk B."/>
            <person name="Haeckl F.J.F.P.J."/>
            <person name="Gunesch A.P."/>
            <person name="Birkelbach J."/>
            <person name="Nuebel U."/>
            <person name="Pietschmann T."/>
            <person name="Bach T."/>
            <person name="Mueller R."/>
        </authorList>
    </citation>
    <scope>NUCLEOTIDE SEQUENCE [LARGE SCALE GENOMIC DNA]</scope>
    <source>
        <strain evidence="1 2">MSr11954</strain>
    </source>
</reference>
<name>A0ABZ2LWT5_9BACT</name>
<evidence type="ECO:0008006" key="3">
    <source>
        <dbReference type="Google" id="ProtNLM"/>
    </source>
</evidence>
<evidence type="ECO:0000313" key="2">
    <source>
        <dbReference type="Proteomes" id="UP001370348"/>
    </source>
</evidence>
<dbReference type="RefSeq" id="WP_394825020.1">
    <property type="nucleotide sequence ID" value="NZ_CP089984.1"/>
</dbReference>
<dbReference type="EMBL" id="CP089984">
    <property type="protein sequence ID" value="WXB15394.1"/>
    <property type="molecule type" value="Genomic_DNA"/>
</dbReference>
<keyword evidence="2" id="KW-1185">Reference proteome</keyword>
<sequence length="198" mass="22296">MAHIFAGQHALSIDDQIFTKFFEKPRQSCFAKNLAVPSRVPMAIAQLSPELRRVVWAALSDLKKDLRTQKRVAEALRISPFTVNQALHRKGGSRAVLDAILGYLGTSEEKLRERYADACEMPEGTQSEPTNLTIAVARLPWDHRLSADQREAVTREVVDLVAGWGVDPTVQVWTQLLHSQQVLAIHGGRRRERARDRP</sequence>
<proteinExistence type="predicted"/>
<gene>
    <name evidence="1" type="ORF">LZC94_47185</name>
</gene>
<evidence type="ECO:0000313" key="1">
    <source>
        <dbReference type="EMBL" id="WXB15394.1"/>
    </source>
</evidence>